<evidence type="ECO:0000256" key="10">
    <source>
        <dbReference type="SAM" id="Phobius"/>
    </source>
</evidence>
<evidence type="ECO:0000256" key="5">
    <source>
        <dbReference type="ARBA" id="ARBA00022679"/>
    </source>
</evidence>
<evidence type="ECO:0000313" key="12">
    <source>
        <dbReference type="Proteomes" id="UP000186308"/>
    </source>
</evidence>
<reference evidence="11 12" key="1">
    <citation type="submission" date="2017-01" db="EMBL/GenBank/DDBJ databases">
        <authorList>
            <person name="Varghese N."/>
            <person name="Submissions S."/>
        </authorList>
    </citation>
    <scope>NUCLEOTIDE SEQUENCE [LARGE SCALE GENOMIC DNA]</scope>
    <source>
        <strain evidence="11 12">ATCC 35905</strain>
    </source>
</reference>
<organism evidence="11 12">
    <name type="scientific">Acidiphilium rubrum</name>
    <dbReference type="NCBI Taxonomy" id="526"/>
    <lineage>
        <taxon>Bacteria</taxon>
        <taxon>Pseudomonadati</taxon>
        <taxon>Pseudomonadota</taxon>
        <taxon>Alphaproteobacteria</taxon>
        <taxon>Acetobacterales</taxon>
        <taxon>Acidocellaceae</taxon>
        <taxon>Acidiphilium</taxon>
    </lineage>
</organism>
<feature type="region of interest" description="Disordered" evidence="9">
    <location>
        <begin position="380"/>
        <end position="399"/>
    </location>
</feature>
<dbReference type="InterPro" id="IPR017835">
    <property type="entry name" value="Hopen-assoc_HpnI"/>
</dbReference>
<comment type="pathway">
    <text evidence="2">Lipid metabolism; sphingolipid metabolism.</text>
</comment>
<dbReference type="GO" id="GO:0016020">
    <property type="term" value="C:membrane"/>
    <property type="evidence" value="ECO:0007669"/>
    <property type="project" value="UniProtKB-SubCell"/>
</dbReference>
<evidence type="ECO:0000256" key="9">
    <source>
        <dbReference type="SAM" id="MobiDB-lite"/>
    </source>
</evidence>
<dbReference type="NCBIfam" id="TIGR03472">
    <property type="entry name" value="HpnI"/>
    <property type="match status" value="1"/>
</dbReference>
<accession>A0A8G2CNA5</accession>
<dbReference type="Pfam" id="PF13506">
    <property type="entry name" value="Glyco_transf_21"/>
    <property type="match status" value="1"/>
</dbReference>
<feature type="transmembrane region" description="Helical" evidence="10">
    <location>
        <begin position="288"/>
        <end position="318"/>
    </location>
</feature>
<evidence type="ECO:0000256" key="2">
    <source>
        <dbReference type="ARBA" id="ARBA00004760"/>
    </source>
</evidence>
<evidence type="ECO:0000256" key="1">
    <source>
        <dbReference type="ARBA" id="ARBA00004141"/>
    </source>
</evidence>
<dbReference type="EMBL" id="FTNE01000029">
    <property type="protein sequence ID" value="SIR40297.1"/>
    <property type="molecule type" value="Genomic_DNA"/>
</dbReference>
<evidence type="ECO:0000256" key="6">
    <source>
        <dbReference type="ARBA" id="ARBA00022692"/>
    </source>
</evidence>
<keyword evidence="8 10" id="KW-0472">Membrane</keyword>
<dbReference type="SUPFAM" id="SSF53448">
    <property type="entry name" value="Nucleotide-diphospho-sugar transferases"/>
    <property type="match status" value="1"/>
</dbReference>
<sequence length="399" mass="42174">MVAVLPALADALCLAGLAQQAIGASLIKISPPTPSSGNQPAITLLKPLYGTEPLLEAALESCFLLDYPKFQLVFGAADPTDPALAIIAALRRRYPQVDVTVITGPTPPGRNRKIANLIAMLPAAKHDLLVISDADIHARPDYLTAIAAATNATNTGLITSFYTGLPASPALPAMLGAMQINHQFLPGAAIARALGRRDCLGATMALSRATLTAIGGLPALLDHLADDNVLGQRVRAIGQPINLARTIPATSVTESTFRALIRHELRWARTIRALVPGAYWGLIVQFPLFWALAGLVLADFATWAWIVVALAAGLRYALARHLERRLGLAGGGAKSPTLAKTAAPWLFLLRDGLSAIIFVASFWSDTVDWRGQTLHADSGRSNGAFSPAASPVHELGSKR</sequence>
<keyword evidence="4" id="KW-0328">Glycosyltransferase</keyword>
<name>A0A8G2CNA5_ACIRU</name>
<comment type="caution">
    <text evidence="11">The sequence shown here is derived from an EMBL/GenBank/DDBJ whole genome shotgun (WGS) entry which is preliminary data.</text>
</comment>
<protein>
    <submittedName>
        <fullName evidence="11">Ceramide glucosyltransferase</fullName>
    </submittedName>
</protein>
<dbReference type="GO" id="GO:0006679">
    <property type="term" value="P:glucosylceramide biosynthetic process"/>
    <property type="evidence" value="ECO:0007669"/>
    <property type="project" value="TreeGrafter"/>
</dbReference>
<dbReference type="InterPro" id="IPR025993">
    <property type="entry name" value="Ceramide_glucosylTrfase"/>
</dbReference>
<dbReference type="InterPro" id="IPR029044">
    <property type="entry name" value="Nucleotide-diphossugar_trans"/>
</dbReference>
<dbReference type="Gene3D" id="3.90.550.10">
    <property type="entry name" value="Spore Coat Polysaccharide Biosynthesis Protein SpsA, Chain A"/>
    <property type="match status" value="1"/>
</dbReference>
<keyword evidence="5 11" id="KW-0808">Transferase</keyword>
<keyword evidence="12" id="KW-1185">Reference proteome</keyword>
<keyword evidence="6 10" id="KW-0812">Transmembrane</keyword>
<comment type="subcellular location">
    <subcellularLocation>
        <location evidence="1">Membrane</location>
        <topology evidence="1">Multi-pass membrane protein</topology>
    </subcellularLocation>
</comment>
<evidence type="ECO:0000256" key="4">
    <source>
        <dbReference type="ARBA" id="ARBA00022676"/>
    </source>
</evidence>
<dbReference type="OrthoDB" id="9814255at2"/>
<dbReference type="RefSeq" id="WP_051657549.1">
    <property type="nucleotide sequence ID" value="NZ_FTNE01000029.1"/>
</dbReference>
<evidence type="ECO:0000256" key="8">
    <source>
        <dbReference type="ARBA" id="ARBA00023136"/>
    </source>
</evidence>
<dbReference type="PANTHER" id="PTHR12726:SF0">
    <property type="entry name" value="CERAMIDE GLUCOSYLTRANSFERASE"/>
    <property type="match status" value="1"/>
</dbReference>
<dbReference type="AlphaFoldDB" id="A0A8G2CNA5"/>
<dbReference type="Proteomes" id="UP000186308">
    <property type="component" value="Unassembled WGS sequence"/>
</dbReference>
<evidence type="ECO:0000256" key="7">
    <source>
        <dbReference type="ARBA" id="ARBA00022989"/>
    </source>
</evidence>
<evidence type="ECO:0000256" key="3">
    <source>
        <dbReference type="ARBA" id="ARBA00004991"/>
    </source>
</evidence>
<comment type="pathway">
    <text evidence="3">Sphingolipid metabolism.</text>
</comment>
<keyword evidence="7 10" id="KW-1133">Transmembrane helix</keyword>
<dbReference type="PANTHER" id="PTHR12726">
    <property type="entry name" value="CERAMIDE GLUCOSYLTRANSFERASE"/>
    <property type="match status" value="1"/>
</dbReference>
<evidence type="ECO:0000313" key="11">
    <source>
        <dbReference type="EMBL" id="SIR40297.1"/>
    </source>
</evidence>
<proteinExistence type="predicted"/>
<gene>
    <name evidence="11" type="ORF">SAMN05421828_12915</name>
</gene>
<dbReference type="GO" id="GO:0008120">
    <property type="term" value="F:ceramide glucosyltransferase activity"/>
    <property type="evidence" value="ECO:0007669"/>
    <property type="project" value="TreeGrafter"/>
</dbReference>